<dbReference type="RefSeq" id="XP_017694849.1">
    <property type="nucleotide sequence ID" value="XM_017839360.1"/>
</dbReference>
<dbReference type="PANTHER" id="PTHR12626">
    <property type="entry name" value="PROGRAMMED CELL DEATH 4"/>
    <property type="match status" value="1"/>
</dbReference>
<evidence type="ECO:0000256" key="6">
    <source>
        <dbReference type="ARBA" id="ARBA00022737"/>
    </source>
</evidence>
<dbReference type="GO" id="GO:0005634">
    <property type="term" value="C:nucleus"/>
    <property type="evidence" value="ECO:0007669"/>
    <property type="project" value="UniProtKB-SubCell"/>
</dbReference>
<dbReference type="SMART" id="SM00544">
    <property type="entry name" value="MA3"/>
    <property type="match status" value="1"/>
</dbReference>
<keyword evidence="8" id="KW-0539">Nucleus</keyword>
<dbReference type="GO" id="GO:0003723">
    <property type="term" value="F:RNA binding"/>
    <property type="evidence" value="ECO:0007669"/>
    <property type="project" value="UniProtKB-KW"/>
</dbReference>
<feature type="compositionally biased region" description="Gly residues" evidence="9">
    <location>
        <begin position="111"/>
        <end position="120"/>
    </location>
</feature>
<organism evidence="11 12">
    <name type="scientific">Lepidothrix coronata</name>
    <name type="common">blue-crowned manakin</name>
    <dbReference type="NCBI Taxonomy" id="321398"/>
    <lineage>
        <taxon>Eukaryota</taxon>
        <taxon>Metazoa</taxon>
        <taxon>Chordata</taxon>
        <taxon>Craniata</taxon>
        <taxon>Vertebrata</taxon>
        <taxon>Euteleostomi</taxon>
        <taxon>Archelosauria</taxon>
        <taxon>Archosauria</taxon>
        <taxon>Dinosauria</taxon>
        <taxon>Saurischia</taxon>
        <taxon>Theropoda</taxon>
        <taxon>Coelurosauria</taxon>
        <taxon>Aves</taxon>
        <taxon>Neognathae</taxon>
        <taxon>Neoaves</taxon>
        <taxon>Telluraves</taxon>
        <taxon>Australaves</taxon>
        <taxon>Passeriformes</taxon>
        <taxon>Pipridae</taxon>
        <taxon>Lepidothrix</taxon>
    </lineage>
</organism>
<dbReference type="SUPFAM" id="SSF48371">
    <property type="entry name" value="ARM repeat"/>
    <property type="match status" value="1"/>
</dbReference>
<keyword evidence="11" id="KW-1185">Reference proteome</keyword>
<keyword evidence="5" id="KW-0963">Cytoplasm</keyword>
<dbReference type="InterPro" id="IPR016024">
    <property type="entry name" value="ARM-type_fold"/>
</dbReference>
<feature type="domain" description="MI" evidence="10">
    <location>
        <begin position="160"/>
        <end position="301"/>
    </location>
</feature>
<dbReference type="Proteomes" id="UP000504624">
    <property type="component" value="Unplaced"/>
</dbReference>
<evidence type="ECO:0000256" key="9">
    <source>
        <dbReference type="SAM" id="MobiDB-lite"/>
    </source>
</evidence>
<evidence type="ECO:0000313" key="12">
    <source>
        <dbReference type="RefSeq" id="XP_017694849.1"/>
    </source>
</evidence>
<dbReference type="PANTHER" id="PTHR12626:SF3">
    <property type="entry name" value="PROGRAMMED CELL DEATH PROTEIN 4"/>
    <property type="match status" value="1"/>
</dbReference>
<evidence type="ECO:0000313" key="11">
    <source>
        <dbReference type="Proteomes" id="UP000504624"/>
    </source>
</evidence>
<evidence type="ECO:0000259" key="10">
    <source>
        <dbReference type="PROSITE" id="PS51366"/>
    </source>
</evidence>
<comment type="similarity">
    <text evidence="3">Belongs to the PDCD4 family.</text>
</comment>
<proteinExistence type="inferred from homology"/>
<dbReference type="GeneID" id="108509780"/>
<dbReference type="OrthoDB" id="414546at2759"/>
<dbReference type="Pfam" id="PF02847">
    <property type="entry name" value="MA3"/>
    <property type="match status" value="1"/>
</dbReference>
<evidence type="ECO:0000256" key="5">
    <source>
        <dbReference type="ARBA" id="ARBA00022490"/>
    </source>
</evidence>
<name>A0A6J0J9R9_9PASS</name>
<dbReference type="PROSITE" id="PS51366">
    <property type="entry name" value="MI"/>
    <property type="match status" value="1"/>
</dbReference>
<dbReference type="Gene3D" id="1.25.40.180">
    <property type="match status" value="1"/>
</dbReference>
<dbReference type="InterPro" id="IPR039778">
    <property type="entry name" value="PDCD4"/>
</dbReference>
<dbReference type="InterPro" id="IPR003891">
    <property type="entry name" value="Initiation_fac_eIF4g_MI"/>
</dbReference>
<dbReference type="GO" id="GO:0005829">
    <property type="term" value="C:cytosol"/>
    <property type="evidence" value="ECO:0007669"/>
    <property type="project" value="TreeGrafter"/>
</dbReference>
<comment type="subcellular location">
    <subcellularLocation>
        <location evidence="2">Cytoplasm</location>
    </subcellularLocation>
    <subcellularLocation>
        <location evidence="1">Nucleus</location>
    </subcellularLocation>
</comment>
<evidence type="ECO:0000256" key="3">
    <source>
        <dbReference type="ARBA" id="ARBA00005497"/>
    </source>
</evidence>
<evidence type="ECO:0000256" key="8">
    <source>
        <dbReference type="ARBA" id="ARBA00023242"/>
    </source>
</evidence>
<dbReference type="CTD" id="27250"/>
<dbReference type="AlphaFoldDB" id="A0A6J0J9R9"/>
<reference evidence="12" key="1">
    <citation type="submission" date="2025-08" db="UniProtKB">
        <authorList>
            <consortium name="RefSeq"/>
        </authorList>
    </citation>
    <scope>IDENTIFICATION</scope>
</reference>
<feature type="region of interest" description="Disordered" evidence="9">
    <location>
        <begin position="1"/>
        <end position="120"/>
    </location>
</feature>
<evidence type="ECO:0000256" key="2">
    <source>
        <dbReference type="ARBA" id="ARBA00004496"/>
    </source>
</evidence>
<gene>
    <name evidence="12" type="primary">PDCD4</name>
</gene>
<evidence type="ECO:0000256" key="1">
    <source>
        <dbReference type="ARBA" id="ARBA00004123"/>
    </source>
</evidence>
<protein>
    <recommendedName>
        <fullName evidence="4">Programmed cell death protein 4</fullName>
    </recommendedName>
</protein>
<sequence length="321" mass="36095">MEIEKEHIYITPTELENLNDAPFSGDEENGGSEERKTEINGNWIPATSITEAKINAKAKRRLRKNSSRDSGRGDSVSENGETLKIGVVPTSPKGKLLDRRSRSGKGRGLPKKGGAGGKGVWGTPGQVYDVEEVDIKDPNYDDDQENCVYETVVLPLDERAFEKTLTPIIQEYFEHGDTNEVSVCYMPFYFFVLGGKPVAYRVIQLLAVNEFIEKLARNAIVLVLESTGEKTFQMILDLLKTLWKSSVITVDQMKRGYERVYCEIPDINLDVPHSYSVLERFVEECFQAGIISKPLRDLCPSRGRKRFVSEGDGGRLKLESY</sequence>
<evidence type="ECO:0000256" key="4">
    <source>
        <dbReference type="ARBA" id="ARBA00014414"/>
    </source>
</evidence>
<keyword evidence="7" id="KW-0694">RNA-binding</keyword>
<keyword evidence="6" id="KW-0677">Repeat</keyword>
<feature type="compositionally biased region" description="Basic residues" evidence="9">
    <location>
        <begin position="56"/>
        <end position="65"/>
    </location>
</feature>
<accession>A0A6J0J9R9</accession>
<dbReference type="GO" id="GO:0045892">
    <property type="term" value="P:negative regulation of DNA-templated transcription"/>
    <property type="evidence" value="ECO:0007669"/>
    <property type="project" value="InterPro"/>
</dbReference>
<evidence type="ECO:0000256" key="7">
    <source>
        <dbReference type="ARBA" id="ARBA00022884"/>
    </source>
</evidence>